<feature type="domain" description="AMP-dependent synthetase/ligase" evidence="3">
    <location>
        <begin position="203"/>
        <end position="551"/>
    </location>
</feature>
<evidence type="ECO:0000259" key="3">
    <source>
        <dbReference type="Pfam" id="PF00501"/>
    </source>
</evidence>
<gene>
    <name evidence="5" type="ORF">KO481_35025</name>
</gene>
<evidence type="ECO:0000313" key="6">
    <source>
        <dbReference type="Proteomes" id="UP000733379"/>
    </source>
</evidence>
<accession>A0ABS6B8T1</accession>
<keyword evidence="6" id="KW-1185">Reference proteome</keyword>
<evidence type="ECO:0000313" key="5">
    <source>
        <dbReference type="EMBL" id="MBU3066717.1"/>
    </source>
</evidence>
<dbReference type="InterPro" id="IPR042099">
    <property type="entry name" value="ANL_N_sf"/>
</dbReference>
<dbReference type="Gene3D" id="3.40.50.12780">
    <property type="entry name" value="N-terminal domain of ligase-like"/>
    <property type="match status" value="1"/>
</dbReference>
<keyword evidence="2" id="KW-0436">Ligase</keyword>
<dbReference type="SUPFAM" id="SSF55961">
    <property type="entry name" value="Bet v1-like"/>
    <property type="match status" value="1"/>
</dbReference>
<dbReference type="InterPro" id="IPR000873">
    <property type="entry name" value="AMP-dep_synth/lig_dom"/>
</dbReference>
<dbReference type="EMBL" id="JAHKNI010000016">
    <property type="protein sequence ID" value="MBU3066717.1"/>
    <property type="molecule type" value="Genomic_DNA"/>
</dbReference>
<evidence type="ECO:0000256" key="1">
    <source>
        <dbReference type="ARBA" id="ARBA00006432"/>
    </source>
</evidence>
<dbReference type="CDD" id="cd04433">
    <property type="entry name" value="AFD_class_I"/>
    <property type="match status" value="1"/>
</dbReference>
<dbReference type="Pfam" id="PF13193">
    <property type="entry name" value="AMP-binding_C"/>
    <property type="match status" value="1"/>
</dbReference>
<comment type="caution">
    <text evidence="5">The sequence shown here is derived from an EMBL/GenBank/DDBJ whole genome shotgun (WGS) entry which is preliminary data.</text>
</comment>
<dbReference type="PANTHER" id="PTHR43201:SF5">
    <property type="entry name" value="MEDIUM-CHAIN ACYL-COA LIGASE ACSF2, MITOCHONDRIAL"/>
    <property type="match status" value="1"/>
</dbReference>
<protein>
    <submittedName>
        <fullName evidence="5">AMP-binding protein</fullName>
    </submittedName>
</protein>
<sequence length="683" mass="73863">MVTEIVDASADLAIAPRDLWDRLSDPQTYARILPGIGACDLLDTLDGTPMWRMRIGGEDTEIRVLDIQVIVRPEADTIELRCAQTRSFAGIRVHGGTDHTRVAITCVAPDRVHPLVPDLSNSMVTDWIHAGLHRLVDLAHGAETSVVTNGEESSVRTQADVARRVMSTGLLRSLRPDRMVKQVGGLITFGFTLAGGYAAGNGHSPRRPAIIDSRGSSTYGEVHSRTQALASALAELGIGEGDTVGVLARNHTEMIEITTAAGKLGADCILLTTGLSAERITRIAEMHRMAAVFADPELRGRIAHLPPEVHRFTTVENRDRRDETSVEDLIASASGRFDKPEHPGRLIVLTSGTTGPSKVTVRPHPTGFSAIAALLSRLPFEMQETMLIPAPLSHSWGLGALHLSLSTRSTVVLLERFDAQECLRLIAEHRVRTLIALPIMLQRILDLPDSVRERYDTSSMEAVICGGATLPSATVLHFTEVFGEILYNLYGSTEASWITIAEPSDLRISPATVGRPPLGAKIAVLGDDARPVPVGATGRIFVGHNMLFDGYTDDPPPDEVDGMMDTGDLGYLDAAGRLFIAGRSQERVVSDGETVFPRPVEEALAALPQVGEVAVVGVPDRDLGQRLAAFLVTHEGFGMDPDMIRVYIRQRLGRLAVPRDIIFLDALPRNAAGNVLKRALVRA</sequence>
<dbReference type="SUPFAM" id="SSF56801">
    <property type="entry name" value="Acetyl-CoA synthetase-like"/>
    <property type="match status" value="1"/>
</dbReference>
<dbReference type="Pfam" id="PF00501">
    <property type="entry name" value="AMP-binding"/>
    <property type="match status" value="1"/>
</dbReference>
<comment type="similarity">
    <text evidence="1">Belongs to the ATP-dependent AMP-binding enzyme family.</text>
</comment>
<dbReference type="PANTHER" id="PTHR43201">
    <property type="entry name" value="ACYL-COA SYNTHETASE"/>
    <property type="match status" value="1"/>
</dbReference>
<dbReference type="Gene3D" id="3.30.530.20">
    <property type="match status" value="1"/>
</dbReference>
<evidence type="ECO:0000259" key="4">
    <source>
        <dbReference type="Pfam" id="PF13193"/>
    </source>
</evidence>
<dbReference type="InterPro" id="IPR023393">
    <property type="entry name" value="START-like_dom_sf"/>
</dbReference>
<dbReference type="Proteomes" id="UP000733379">
    <property type="component" value="Unassembled WGS sequence"/>
</dbReference>
<feature type="domain" description="AMP-binding enzyme C-terminal" evidence="4">
    <location>
        <begin position="600"/>
        <end position="673"/>
    </location>
</feature>
<dbReference type="Gene3D" id="3.30.300.30">
    <property type="match status" value="1"/>
</dbReference>
<proteinExistence type="inferred from homology"/>
<reference evidence="5 6" key="1">
    <citation type="submission" date="2021-06" db="EMBL/GenBank/DDBJ databases">
        <title>Actinomycetes sequencing.</title>
        <authorList>
            <person name="Shan Q."/>
        </authorList>
    </citation>
    <scope>NUCLEOTIDE SEQUENCE [LARGE SCALE GENOMIC DNA]</scope>
    <source>
        <strain evidence="5 6">NEAU-G5</strain>
    </source>
</reference>
<name>A0ABS6B8T1_9NOCA</name>
<dbReference type="InterPro" id="IPR025110">
    <property type="entry name" value="AMP-bd_C"/>
</dbReference>
<organism evidence="5 6">
    <name type="scientific">Nocardia albiluteola</name>
    <dbReference type="NCBI Taxonomy" id="2842303"/>
    <lineage>
        <taxon>Bacteria</taxon>
        <taxon>Bacillati</taxon>
        <taxon>Actinomycetota</taxon>
        <taxon>Actinomycetes</taxon>
        <taxon>Mycobacteriales</taxon>
        <taxon>Nocardiaceae</taxon>
        <taxon>Nocardia</taxon>
    </lineage>
</organism>
<dbReference type="RefSeq" id="WP_215922802.1">
    <property type="nucleotide sequence ID" value="NZ_JAHKNI010000016.1"/>
</dbReference>
<dbReference type="InterPro" id="IPR045851">
    <property type="entry name" value="AMP-bd_C_sf"/>
</dbReference>
<evidence type="ECO:0000256" key="2">
    <source>
        <dbReference type="ARBA" id="ARBA00022598"/>
    </source>
</evidence>